<keyword evidence="1" id="KW-1133">Transmembrane helix</keyword>
<keyword evidence="1" id="KW-0472">Membrane</keyword>
<name>A0A9X3XH81_9BACT</name>
<comment type="caution">
    <text evidence="2">The sequence shown here is derived from an EMBL/GenBank/DDBJ whole genome shotgun (WGS) entry which is preliminary data.</text>
</comment>
<dbReference type="EMBL" id="JAGTJJ010000064">
    <property type="protein sequence ID" value="MDC3988061.1"/>
    <property type="molecule type" value="Genomic_DNA"/>
</dbReference>
<dbReference type="Proteomes" id="UP001151081">
    <property type="component" value="Unassembled WGS sequence"/>
</dbReference>
<dbReference type="RefSeq" id="WP_272425422.1">
    <property type="nucleotide sequence ID" value="NZ_JAGTJJ010000064.1"/>
</dbReference>
<gene>
    <name evidence="2" type="ORF">KEG57_46775</name>
</gene>
<reference evidence="2 3" key="1">
    <citation type="submission" date="2021-04" db="EMBL/GenBank/DDBJ databases">
        <title>Genome analysis of Polyangium sp.</title>
        <authorList>
            <person name="Li Y."/>
            <person name="Wang J."/>
        </authorList>
    </citation>
    <scope>NUCLEOTIDE SEQUENCE [LARGE SCALE GENOMIC DNA]</scope>
    <source>
        <strain evidence="2 3">SDU14</strain>
    </source>
</reference>
<proteinExistence type="predicted"/>
<evidence type="ECO:0000313" key="3">
    <source>
        <dbReference type="Proteomes" id="UP001151081"/>
    </source>
</evidence>
<keyword evidence="3" id="KW-1185">Reference proteome</keyword>
<evidence type="ECO:0000256" key="1">
    <source>
        <dbReference type="SAM" id="Phobius"/>
    </source>
</evidence>
<sequence length="54" mass="5927">MRVVLREKNEKQDINGIGGDTMPNLAMTGVMVGLAFLVGPMLGFLPRRVLGKRE</sequence>
<evidence type="ECO:0000313" key="2">
    <source>
        <dbReference type="EMBL" id="MDC3988061.1"/>
    </source>
</evidence>
<keyword evidence="1" id="KW-0812">Transmembrane</keyword>
<dbReference type="AlphaFoldDB" id="A0A9X3XH81"/>
<protein>
    <submittedName>
        <fullName evidence="2">Uncharacterized protein</fullName>
    </submittedName>
</protein>
<feature type="transmembrane region" description="Helical" evidence="1">
    <location>
        <begin position="25"/>
        <end position="45"/>
    </location>
</feature>
<accession>A0A9X3XH81</accession>
<organism evidence="2 3">
    <name type="scientific">Polyangium jinanense</name>
    <dbReference type="NCBI Taxonomy" id="2829994"/>
    <lineage>
        <taxon>Bacteria</taxon>
        <taxon>Pseudomonadati</taxon>
        <taxon>Myxococcota</taxon>
        <taxon>Polyangia</taxon>
        <taxon>Polyangiales</taxon>
        <taxon>Polyangiaceae</taxon>
        <taxon>Polyangium</taxon>
    </lineage>
</organism>